<dbReference type="RefSeq" id="WP_117748566.1">
    <property type="nucleotide sequence ID" value="NZ_QSTF01000067.1"/>
</dbReference>
<sequence length="314" mass="36868">MYCSVHRPVNTPGVSDNKGSCLQLVEYLSKESNDERPYFDTFFSQNLDFVSGNEVLHSIDNNHKTLKRKDDKFYMLSVNPSQRELMHVIKKVTGKTNVHEFSELSKDEQENVICELKNYARHCMDEYARNFYRDKIKGGNDLVWYGRVETERHYKGDAEEVKNGTVKCGDKKPGLQLHIHIIVSRMDKSQTVSLSPLTKSRGNRQLLDGKEVVVGFDRSEWAERCATRFADDYNYLPYYVHNKKDYEEWKQRQQMQAIAMRELKQQLLQGELRNERKVLNNTLRIYRFIVNPKMAFLNEMKMLALNMVTTGRTI</sequence>
<dbReference type="Pfam" id="PF18976">
    <property type="entry name" value="DUF5712"/>
    <property type="match status" value="1"/>
</dbReference>
<evidence type="ECO:0000313" key="2">
    <source>
        <dbReference type="Proteomes" id="UP000260780"/>
    </source>
</evidence>
<organism evidence="1 2">
    <name type="scientific">Phocaeicola plebeius</name>
    <dbReference type="NCBI Taxonomy" id="310297"/>
    <lineage>
        <taxon>Bacteria</taxon>
        <taxon>Pseudomonadati</taxon>
        <taxon>Bacteroidota</taxon>
        <taxon>Bacteroidia</taxon>
        <taxon>Bacteroidales</taxon>
        <taxon>Bacteroidaceae</taxon>
        <taxon>Phocaeicola</taxon>
    </lineage>
</organism>
<dbReference type="InterPro" id="IPR043766">
    <property type="entry name" value="BfmA-like"/>
</dbReference>
<dbReference type="AlphaFoldDB" id="A0A3E4VX76"/>
<comment type="caution">
    <text evidence="1">The sequence shown here is derived from an EMBL/GenBank/DDBJ whole genome shotgun (WGS) entry which is preliminary data.</text>
</comment>
<proteinExistence type="predicted"/>
<accession>A0A3E4VX76</accession>
<reference evidence="1 2" key="1">
    <citation type="submission" date="2018-08" db="EMBL/GenBank/DDBJ databases">
        <title>A genome reference for cultivated species of the human gut microbiota.</title>
        <authorList>
            <person name="Zou Y."/>
            <person name="Xue W."/>
            <person name="Luo G."/>
        </authorList>
    </citation>
    <scope>NUCLEOTIDE SEQUENCE [LARGE SCALE GENOMIC DNA]</scope>
    <source>
        <strain evidence="1 2">OM08-14</strain>
    </source>
</reference>
<evidence type="ECO:0000313" key="1">
    <source>
        <dbReference type="EMBL" id="RGM34530.1"/>
    </source>
</evidence>
<gene>
    <name evidence="1" type="ORF">DXC17_16240</name>
</gene>
<name>A0A3E4VX76_9BACT</name>
<dbReference type="Proteomes" id="UP000260780">
    <property type="component" value="Unassembled WGS sequence"/>
</dbReference>
<protein>
    <submittedName>
        <fullName evidence="1">Mobilization protein</fullName>
    </submittedName>
</protein>
<dbReference type="EMBL" id="QSTF01000067">
    <property type="protein sequence ID" value="RGM34530.1"/>
    <property type="molecule type" value="Genomic_DNA"/>
</dbReference>